<feature type="compositionally biased region" description="Polar residues" evidence="1">
    <location>
        <begin position="15"/>
        <end position="45"/>
    </location>
</feature>
<organism evidence="2 3">
    <name type="scientific">Araneus ventricosus</name>
    <name type="common">Orbweaver spider</name>
    <name type="synonym">Epeira ventricosa</name>
    <dbReference type="NCBI Taxonomy" id="182803"/>
    <lineage>
        <taxon>Eukaryota</taxon>
        <taxon>Metazoa</taxon>
        <taxon>Ecdysozoa</taxon>
        <taxon>Arthropoda</taxon>
        <taxon>Chelicerata</taxon>
        <taxon>Arachnida</taxon>
        <taxon>Araneae</taxon>
        <taxon>Araneomorphae</taxon>
        <taxon>Entelegynae</taxon>
        <taxon>Araneoidea</taxon>
        <taxon>Araneidae</taxon>
        <taxon>Araneus</taxon>
    </lineage>
</organism>
<evidence type="ECO:0000313" key="2">
    <source>
        <dbReference type="EMBL" id="GBN37513.1"/>
    </source>
</evidence>
<proteinExistence type="predicted"/>
<reference evidence="2 3" key="1">
    <citation type="journal article" date="2019" name="Sci. Rep.">
        <title>Orb-weaving spider Araneus ventricosus genome elucidates the spidroin gene catalogue.</title>
        <authorList>
            <person name="Kono N."/>
            <person name="Nakamura H."/>
            <person name="Ohtoshi R."/>
            <person name="Moran D.A.P."/>
            <person name="Shinohara A."/>
            <person name="Yoshida Y."/>
            <person name="Fujiwara M."/>
            <person name="Mori M."/>
            <person name="Tomita M."/>
            <person name="Arakawa K."/>
        </authorList>
    </citation>
    <scope>NUCLEOTIDE SEQUENCE [LARGE SCALE GENOMIC DNA]</scope>
</reference>
<feature type="compositionally biased region" description="Basic residues" evidence="1">
    <location>
        <begin position="82"/>
        <end position="95"/>
    </location>
</feature>
<gene>
    <name evidence="2" type="ORF">AVEN_14690_1</name>
</gene>
<keyword evidence="3" id="KW-1185">Reference proteome</keyword>
<feature type="compositionally biased region" description="Low complexity" evidence="1">
    <location>
        <begin position="55"/>
        <end position="66"/>
    </location>
</feature>
<dbReference type="AlphaFoldDB" id="A0A4Y2NEZ8"/>
<feature type="region of interest" description="Disordered" evidence="1">
    <location>
        <begin position="1"/>
        <end position="95"/>
    </location>
</feature>
<dbReference type="EMBL" id="BGPR01009030">
    <property type="protein sequence ID" value="GBN37513.1"/>
    <property type="molecule type" value="Genomic_DNA"/>
</dbReference>
<accession>A0A4Y2NEZ8</accession>
<evidence type="ECO:0000313" key="3">
    <source>
        <dbReference type="Proteomes" id="UP000499080"/>
    </source>
</evidence>
<comment type="caution">
    <text evidence="2">The sequence shown here is derived from an EMBL/GenBank/DDBJ whole genome shotgun (WGS) entry which is preliminary data.</text>
</comment>
<sequence length="95" mass="10446">MISFRRFSATDVRESNSNLQHAETTENPSSQVLQEEQSCSSTSAVPSFDDPAQVSSPSDAQPDSSSMRSPPAPTSRSQTPRRSGRIRRPPKRLDI</sequence>
<name>A0A4Y2NEZ8_ARAVE</name>
<dbReference type="Proteomes" id="UP000499080">
    <property type="component" value="Unassembled WGS sequence"/>
</dbReference>
<evidence type="ECO:0000256" key="1">
    <source>
        <dbReference type="SAM" id="MobiDB-lite"/>
    </source>
</evidence>
<protein>
    <submittedName>
        <fullName evidence="2">Uncharacterized protein</fullName>
    </submittedName>
</protein>